<accession>C4FKL8</accession>
<reference evidence="2 3" key="1">
    <citation type="submission" date="2009-04" db="EMBL/GenBank/DDBJ databases">
        <authorList>
            <person name="Reysenbach A.-L."/>
            <person name="Heidelberg J.F."/>
            <person name="Nelson W.C."/>
        </authorList>
    </citation>
    <scope>NUCLEOTIDE SEQUENCE [LARGE SCALE GENOMIC DNA]</scope>
    <source>
        <strain evidence="2 3">SS-5</strain>
    </source>
</reference>
<gene>
    <name evidence="2" type="ORF">SULYE_1118</name>
</gene>
<dbReference type="EMBL" id="ABZS01000104">
    <property type="protein sequence ID" value="EEP60381.1"/>
    <property type="molecule type" value="Genomic_DNA"/>
</dbReference>
<dbReference type="RefSeq" id="WP_007547225.1">
    <property type="nucleotide sequence ID" value="NZ_ABZS01000104.1"/>
</dbReference>
<evidence type="ECO:0000256" key="1">
    <source>
        <dbReference type="SAM" id="SignalP"/>
    </source>
</evidence>
<dbReference type="Proteomes" id="UP000005540">
    <property type="component" value="Unassembled WGS sequence"/>
</dbReference>
<proteinExistence type="predicted"/>
<comment type="caution">
    <text evidence="2">The sequence shown here is derived from an EMBL/GenBank/DDBJ whole genome shotgun (WGS) entry which is preliminary data.</text>
</comment>
<name>C4FKL8_9AQUI</name>
<evidence type="ECO:0000313" key="2">
    <source>
        <dbReference type="EMBL" id="EEP60381.1"/>
    </source>
</evidence>
<dbReference type="AlphaFoldDB" id="C4FKL8"/>
<keyword evidence="3" id="KW-1185">Reference proteome</keyword>
<protein>
    <submittedName>
        <fullName evidence="2">Uncharacterized protein</fullName>
    </submittedName>
</protein>
<organism evidence="2 3">
    <name type="scientific">Sulfurihydrogenibium yellowstonense SS-5</name>
    <dbReference type="NCBI Taxonomy" id="432331"/>
    <lineage>
        <taxon>Bacteria</taxon>
        <taxon>Pseudomonadati</taxon>
        <taxon>Aquificota</taxon>
        <taxon>Aquificia</taxon>
        <taxon>Aquificales</taxon>
        <taxon>Hydrogenothermaceae</taxon>
        <taxon>Sulfurihydrogenibium</taxon>
    </lineage>
</organism>
<sequence length="93" mass="10467">MKKVLFALAITSVVSASFAITKQEAEKKIANYVGLGKDYTINVCENDKYFIGEINLKGYENLSTVRKVYVNKQTGDIIPEMARASDFCYMLNK</sequence>
<keyword evidence="1" id="KW-0732">Signal</keyword>
<evidence type="ECO:0000313" key="3">
    <source>
        <dbReference type="Proteomes" id="UP000005540"/>
    </source>
</evidence>
<feature type="signal peptide" evidence="1">
    <location>
        <begin position="1"/>
        <end position="19"/>
    </location>
</feature>
<dbReference type="OrthoDB" id="15041at2"/>
<feature type="chain" id="PRO_5002936251" evidence="1">
    <location>
        <begin position="20"/>
        <end position="93"/>
    </location>
</feature>